<name>A0A4C1TM08_EUMVA</name>
<evidence type="ECO:0000313" key="3">
    <source>
        <dbReference type="Proteomes" id="UP000299102"/>
    </source>
</evidence>
<sequence>MSSVRDHLPSNKAVPVKLPVRRDVRGPASATNINTFIIRHYDVKRVIVGENCILILFSSSAAQRPIIVIIDVKIQVGILFYALSFPARRKFIEIGPFIEPLELFRGISRWKNGTKLACADESNRAPLSALRGYIVSVRGEASASAASPLHPSCGRRSSAIHAAGVRTSDSSYHDDTMAVHISSPDSSIRDVMRNRSTKYRRASTIAHVHSGWCRRAGAWHDEVEIARGDRDQAANAADRRPSNVCGSLTAAVKAARVSDRLHTDLTVHAADRRQSDNPCIQQQQSRQLTNGASATLGGGGGAGLESGASARNKLIFDVAARDVVTSSSCRSPVARRTEKQQGP</sequence>
<organism evidence="2 3">
    <name type="scientific">Eumeta variegata</name>
    <name type="common">Bagworm moth</name>
    <name type="synonym">Eumeta japonica</name>
    <dbReference type="NCBI Taxonomy" id="151549"/>
    <lineage>
        <taxon>Eukaryota</taxon>
        <taxon>Metazoa</taxon>
        <taxon>Ecdysozoa</taxon>
        <taxon>Arthropoda</taxon>
        <taxon>Hexapoda</taxon>
        <taxon>Insecta</taxon>
        <taxon>Pterygota</taxon>
        <taxon>Neoptera</taxon>
        <taxon>Endopterygota</taxon>
        <taxon>Lepidoptera</taxon>
        <taxon>Glossata</taxon>
        <taxon>Ditrysia</taxon>
        <taxon>Tineoidea</taxon>
        <taxon>Psychidae</taxon>
        <taxon>Oiketicinae</taxon>
        <taxon>Eumeta</taxon>
    </lineage>
</organism>
<proteinExistence type="predicted"/>
<evidence type="ECO:0000256" key="1">
    <source>
        <dbReference type="SAM" id="MobiDB-lite"/>
    </source>
</evidence>
<comment type="caution">
    <text evidence="2">The sequence shown here is derived from an EMBL/GenBank/DDBJ whole genome shotgun (WGS) entry which is preliminary data.</text>
</comment>
<keyword evidence="3" id="KW-1185">Reference proteome</keyword>
<feature type="compositionally biased region" description="Polar residues" evidence="1">
    <location>
        <begin position="276"/>
        <end position="290"/>
    </location>
</feature>
<protein>
    <submittedName>
        <fullName evidence="2">Uncharacterized protein</fullName>
    </submittedName>
</protein>
<dbReference type="EMBL" id="BGZK01000072">
    <property type="protein sequence ID" value="GBP15553.1"/>
    <property type="molecule type" value="Genomic_DNA"/>
</dbReference>
<reference evidence="2 3" key="1">
    <citation type="journal article" date="2019" name="Commun. Biol.">
        <title>The bagworm genome reveals a unique fibroin gene that provides high tensile strength.</title>
        <authorList>
            <person name="Kono N."/>
            <person name="Nakamura H."/>
            <person name="Ohtoshi R."/>
            <person name="Tomita M."/>
            <person name="Numata K."/>
            <person name="Arakawa K."/>
        </authorList>
    </citation>
    <scope>NUCLEOTIDE SEQUENCE [LARGE SCALE GENOMIC DNA]</scope>
</reference>
<accession>A0A4C1TM08</accession>
<dbReference type="AlphaFoldDB" id="A0A4C1TM08"/>
<gene>
    <name evidence="2" type="ORF">EVAR_9327_1</name>
</gene>
<feature type="region of interest" description="Disordered" evidence="1">
    <location>
        <begin position="272"/>
        <end position="294"/>
    </location>
</feature>
<dbReference type="Proteomes" id="UP000299102">
    <property type="component" value="Unassembled WGS sequence"/>
</dbReference>
<evidence type="ECO:0000313" key="2">
    <source>
        <dbReference type="EMBL" id="GBP15553.1"/>
    </source>
</evidence>